<evidence type="ECO:0000256" key="1">
    <source>
        <dbReference type="ARBA" id="ARBA00001946"/>
    </source>
</evidence>
<proteinExistence type="inferred from homology"/>
<dbReference type="InterPro" id="IPR033749">
    <property type="entry name" value="Polyprenyl_synt_CS"/>
</dbReference>
<dbReference type="PANTHER" id="PTHR12001:SF44">
    <property type="entry name" value="GERANYLGERANYL PYROPHOSPHATE SYNTHASE"/>
    <property type="match status" value="1"/>
</dbReference>
<evidence type="ECO:0000256" key="8">
    <source>
        <dbReference type="ARBA" id="ARBA00032448"/>
    </source>
</evidence>
<dbReference type="OrthoDB" id="6921389at2759"/>
<dbReference type="PANTHER" id="PTHR12001">
    <property type="entry name" value="GERANYLGERANYL PYROPHOSPHATE SYNTHASE"/>
    <property type="match status" value="1"/>
</dbReference>
<dbReference type="PROSITE" id="PS00723">
    <property type="entry name" value="POLYPRENYL_SYNTHASE_1"/>
    <property type="match status" value="1"/>
</dbReference>
<dbReference type="Proteomes" id="UP000620124">
    <property type="component" value="Unassembled WGS sequence"/>
</dbReference>
<dbReference type="CDD" id="cd00685">
    <property type="entry name" value="Trans_IPPS_HT"/>
    <property type="match status" value="1"/>
</dbReference>
<dbReference type="GO" id="GO:0008299">
    <property type="term" value="P:isoprenoid biosynthetic process"/>
    <property type="evidence" value="ECO:0007669"/>
    <property type="project" value="InterPro"/>
</dbReference>
<dbReference type="AlphaFoldDB" id="A0A8H6YQG4"/>
<evidence type="ECO:0000256" key="3">
    <source>
        <dbReference type="ARBA" id="ARBA00022723"/>
    </source>
</evidence>
<dbReference type="PROSITE" id="PS00444">
    <property type="entry name" value="POLYPRENYL_SYNTHASE_2"/>
    <property type="match status" value="1"/>
</dbReference>
<keyword evidence="4" id="KW-0460">Magnesium</keyword>
<comment type="similarity">
    <text evidence="2 11">Belongs to the FPP/GGPP synthase family.</text>
</comment>
<evidence type="ECO:0000256" key="7">
    <source>
        <dbReference type="ARBA" id="ARBA00032424"/>
    </source>
</evidence>
<keyword evidence="3" id="KW-0479">Metal-binding</keyword>
<evidence type="ECO:0000256" key="2">
    <source>
        <dbReference type="ARBA" id="ARBA00006706"/>
    </source>
</evidence>
<organism evidence="12 13">
    <name type="scientific">Mycena venus</name>
    <dbReference type="NCBI Taxonomy" id="2733690"/>
    <lineage>
        <taxon>Eukaryota</taxon>
        <taxon>Fungi</taxon>
        <taxon>Dikarya</taxon>
        <taxon>Basidiomycota</taxon>
        <taxon>Agaricomycotina</taxon>
        <taxon>Agaricomycetes</taxon>
        <taxon>Agaricomycetidae</taxon>
        <taxon>Agaricales</taxon>
        <taxon>Marasmiineae</taxon>
        <taxon>Mycenaceae</taxon>
        <taxon>Mycena</taxon>
    </lineage>
</organism>
<dbReference type="GO" id="GO:0004659">
    <property type="term" value="F:prenyltransferase activity"/>
    <property type="evidence" value="ECO:0007669"/>
    <property type="project" value="InterPro"/>
</dbReference>
<dbReference type="InterPro" id="IPR000092">
    <property type="entry name" value="Polyprenyl_synt"/>
</dbReference>
<comment type="cofactor">
    <cofactor evidence="1">
        <name>Mg(2+)</name>
        <dbReference type="ChEBI" id="CHEBI:18420"/>
    </cofactor>
</comment>
<gene>
    <name evidence="12" type="ORF">MVEN_00645100</name>
</gene>
<evidence type="ECO:0000256" key="9">
    <source>
        <dbReference type="ARBA" id="ARBA00032873"/>
    </source>
</evidence>
<keyword evidence="13" id="KW-1185">Reference proteome</keyword>
<evidence type="ECO:0000313" key="13">
    <source>
        <dbReference type="Proteomes" id="UP000620124"/>
    </source>
</evidence>
<dbReference type="Pfam" id="PF00348">
    <property type="entry name" value="polyprenyl_synt"/>
    <property type="match status" value="1"/>
</dbReference>
<keyword evidence="11" id="KW-0808">Transferase</keyword>
<dbReference type="InterPro" id="IPR008949">
    <property type="entry name" value="Isoprenoid_synthase_dom_sf"/>
</dbReference>
<dbReference type="SUPFAM" id="SSF48576">
    <property type="entry name" value="Terpenoid synthases"/>
    <property type="match status" value="1"/>
</dbReference>
<dbReference type="GO" id="GO:0046872">
    <property type="term" value="F:metal ion binding"/>
    <property type="evidence" value="ECO:0007669"/>
    <property type="project" value="UniProtKB-KW"/>
</dbReference>
<evidence type="ECO:0000256" key="10">
    <source>
        <dbReference type="ARBA" id="ARBA00033096"/>
    </source>
</evidence>
<reference evidence="12" key="1">
    <citation type="submission" date="2020-05" db="EMBL/GenBank/DDBJ databases">
        <title>Mycena genomes resolve the evolution of fungal bioluminescence.</title>
        <authorList>
            <person name="Tsai I.J."/>
        </authorList>
    </citation>
    <scope>NUCLEOTIDE SEQUENCE</scope>
    <source>
        <strain evidence="12">CCC161011</strain>
    </source>
</reference>
<evidence type="ECO:0000256" key="5">
    <source>
        <dbReference type="ARBA" id="ARBA00032052"/>
    </source>
</evidence>
<evidence type="ECO:0000313" key="12">
    <source>
        <dbReference type="EMBL" id="KAF7362941.1"/>
    </source>
</evidence>
<comment type="caution">
    <text evidence="12">The sequence shown here is derived from an EMBL/GenBank/DDBJ whole genome shotgun (WGS) entry which is preliminary data.</text>
</comment>
<dbReference type="SFLD" id="SFLDS00005">
    <property type="entry name" value="Isoprenoid_Synthase_Type_I"/>
    <property type="match status" value="1"/>
</dbReference>
<sequence>MPNTTDSLYDNFLDRLATDSQWSERDESRILEPFSYITAHPGKDIRTQFIESFNLWLDVPVEKTKVIGSLVNMLHTASLLVDDIEDNSTLRRGVPVAHKIYGIPQTINTANYVYFLAFQKLFSLREDTDHDLDAIITTELVALHRGQGLDLLWRDCLECPTEDEYVDMVNNKTGGLLRIGIKLMMAMARSNIGVNYVPFVNLIGVYFQIRDDLMNLSSVDYTTNKGFAEDLTEGKFSFPVIHAINKDKNNRQIINVLQKRPTTPTLKLHTIEYLRNTTRSFHYTLGVLGALETQIRMEITRLGGNAGLEKLMDRLHVDPTTAQ</sequence>
<name>A0A8H6YQG4_9AGAR</name>
<protein>
    <recommendedName>
        <fullName evidence="9">(2E,6E)-farnesyl diphosphate synthase</fullName>
    </recommendedName>
    <alternativeName>
        <fullName evidence="8">Dimethylallyltranstransferase</fullName>
    </alternativeName>
    <alternativeName>
        <fullName evidence="7">Farnesyl diphosphate synthase</fullName>
    </alternativeName>
    <alternativeName>
        <fullName evidence="5">Farnesyltranstransferase</fullName>
    </alternativeName>
    <alternativeName>
        <fullName evidence="10">Geranylgeranyl diphosphate synthase</fullName>
    </alternativeName>
    <alternativeName>
        <fullName evidence="6">Geranyltranstransferase</fullName>
    </alternativeName>
</protein>
<dbReference type="Gene3D" id="1.10.600.10">
    <property type="entry name" value="Farnesyl Diphosphate Synthase"/>
    <property type="match status" value="1"/>
</dbReference>
<dbReference type="EMBL" id="JACAZI010000004">
    <property type="protein sequence ID" value="KAF7362941.1"/>
    <property type="molecule type" value="Genomic_DNA"/>
</dbReference>
<evidence type="ECO:0000256" key="11">
    <source>
        <dbReference type="RuleBase" id="RU004466"/>
    </source>
</evidence>
<accession>A0A8H6YQG4</accession>
<evidence type="ECO:0000256" key="6">
    <source>
        <dbReference type="ARBA" id="ARBA00032380"/>
    </source>
</evidence>
<evidence type="ECO:0000256" key="4">
    <source>
        <dbReference type="ARBA" id="ARBA00022842"/>
    </source>
</evidence>